<reference evidence="12" key="1">
    <citation type="journal article" date="2023" name="Mol. Biol. Evol.">
        <title>Third-Generation Sequencing Reveals the Adaptive Role of the Epigenome in Three Deep-Sea Polychaetes.</title>
        <authorList>
            <person name="Perez M."/>
            <person name="Aroh O."/>
            <person name="Sun Y."/>
            <person name="Lan Y."/>
            <person name="Juniper S.K."/>
            <person name="Young C.R."/>
            <person name="Angers B."/>
            <person name="Qian P.Y."/>
        </authorList>
    </citation>
    <scope>NUCLEOTIDE SEQUENCE</scope>
    <source>
        <strain evidence="12">R07B-5</strain>
    </source>
</reference>
<keyword evidence="6" id="KW-0813">Transport</keyword>
<proteinExistence type="inferred from homology"/>
<dbReference type="GO" id="GO:0005634">
    <property type="term" value="C:nucleus"/>
    <property type="evidence" value="ECO:0007669"/>
    <property type="project" value="UniProtKB-SubCell"/>
</dbReference>
<evidence type="ECO:0000256" key="8">
    <source>
        <dbReference type="ARBA" id="ARBA00022927"/>
    </source>
</evidence>
<evidence type="ECO:0000256" key="7">
    <source>
        <dbReference type="ARBA" id="ARBA00022490"/>
    </source>
</evidence>
<keyword evidence="13" id="KW-1185">Reference proteome</keyword>
<comment type="function">
    <text evidence="1">Directs RNA polymerase II nuclear import.</text>
</comment>
<keyword evidence="8" id="KW-0653">Protein transport</keyword>
<dbReference type="PANTHER" id="PTHR31196:SF2">
    <property type="entry name" value="RNA POLYMERASE II NUCLEAR LOCALIZATION PROTEIN SLC7A6OS-RELATED"/>
    <property type="match status" value="1"/>
</dbReference>
<accession>A0AAD9P1I9</accession>
<evidence type="ECO:0000259" key="11">
    <source>
        <dbReference type="Pfam" id="PF08574"/>
    </source>
</evidence>
<comment type="subcellular location">
    <subcellularLocation>
        <location evidence="3">Cytoplasm</location>
    </subcellularLocation>
    <subcellularLocation>
        <location evidence="2">Nucleus</location>
    </subcellularLocation>
</comment>
<evidence type="ECO:0000256" key="9">
    <source>
        <dbReference type="ARBA" id="ARBA00023242"/>
    </source>
</evidence>
<comment type="caution">
    <text evidence="12">The sequence shown here is derived from an EMBL/GenBank/DDBJ whole genome shotgun (WGS) entry which is preliminary data.</text>
</comment>
<keyword evidence="9" id="KW-0539">Nucleus</keyword>
<evidence type="ECO:0000256" key="1">
    <source>
        <dbReference type="ARBA" id="ARBA00003202"/>
    </source>
</evidence>
<feature type="region of interest" description="Disordered" evidence="10">
    <location>
        <begin position="170"/>
        <end position="192"/>
    </location>
</feature>
<evidence type="ECO:0000256" key="5">
    <source>
        <dbReference type="ARBA" id="ARBA00017036"/>
    </source>
</evidence>
<evidence type="ECO:0000256" key="10">
    <source>
        <dbReference type="SAM" id="MobiDB-lite"/>
    </source>
</evidence>
<sequence length="292" mass="33883">MEEDHVTTPVREAIRKDKLEKEYKLHAVGDVVAKQRVKHECSIQANRYKIISNRRAFDLDSLNCNDTDGKAEEKATSSKVFCLYDVISDGSSTESKKEEHRSEITCNGVSLVREKVSTDSKEDEENYVYDIYYVNSGRFDFHELENDLTVEALFQDQMVYDEYRASECTEVYDDDDDSNDEDNWRNDYPDEDPRFFENEDIEYQYGDDGCNFEDFGTEQVNAMMHKGLRLSSEESGNEETDPEDDQASFRRPQLPTDLWAPQTSYEKYKARVSKELESYEDTGGRQTGGEDN</sequence>
<dbReference type="InterPro" id="IPR013883">
    <property type="entry name" value="TF_Iwr1_dom"/>
</dbReference>
<feature type="compositionally biased region" description="Basic and acidic residues" evidence="10">
    <location>
        <begin position="266"/>
        <end position="277"/>
    </location>
</feature>
<comment type="similarity">
    <text evidence="4">Belongs to the IWR1/SLC7A6OS family.</text>
</comment>
<dbReference type="Pfam" id="PF08574">
    <property type="entry name" value="Iwr1"/>
    <property type="match status" value="1"/>
</dbReference>
<organism evidence="12 13">
    <name type="scientific">Ridgeia piscesae</name>
    <name type="common">Tubeworm</name>
    <dbReference type="NCBI Taxonomy" id="27915"/>
    <lineage>
        <taxon>Eukaryota</taxon>
        <taxon>Metazoa</taxon>
        <taxon>Spiralia</taxon>
        <taxon>Lophotrochozoa</taxon>
        <taxon>Annelida</taxon>
        <taxon>Polychaeta</taxon>
        <taxon>Sedentaria</taxon>
        <taxon>Canalipalpata</taxon>
        <taxon>Sabellida</taxon>
        <taxon>Siboglinidae</taxon>
        <taxon>Ridgeia</taxon>
    </lineage>
</organism>
<dbReference type="AlphaFoldDB" id="A0AAD9P1I9"/>
<dbReference type="InterPro" id="IPR040218">
    <property type="entry name" value="SLC7A6OS"/>
</dbReference>
<protein>
    <recommendedName>
        <fullName evidence="5">Probable RNA polymerase II nuclear localization protein SLC7A6OS</fullName>
    </recommendedName>
</protein>
<evidence type="ECO:0000256" key="4">
    <source>
        <dbReference type="ARBA" id="ARBA00010218"/>
    </source>
</evidence>
<name>A0AAD9P1I9_RIDPI</name>
<keyword evidence="7" id="KW-0963">Cytoplasm</keyword>
<feature type="compositionally biased region" description="Acidic residues" evidence="10">
    <location>
        <begin position="170"/>
        <end position="181"/>
    </location>
</feature>
<evidence type="ECO:0000256" key="3">
    <source>
        <dbReference type="ARBA" id="ARBA00004496"/>
    </source>
</evidence>
<feature type="region of interest" description="Disordered" evidence="10">
    <location>
        <begin position="230"/>
        <end position="292"/>
    </location>
</feature>
<evidence type="ECO:0000313" key="12">
    <source>
        <dbReference type="EMBL" id="KAK2186466.1"/>
    </source>
</evidence>
<feature type="compositionally biased region" description="Acidic residues" evidence="10">
    <location>
        <begin position="235"/>
        <end position="246"/>
    </location>
</feature>
<feature type="domain" description="Transcription factor Iwr1" evidence="11">
    <location>
        <begin position="126"/>
        <end position="192"/>
    </location>
</feature>
<dbReference type="PANTHER" id="PTHR31196">
    <property type="entry name" value="RNA POLYMERASE II NUCLEAR LOCALIZATION PROTEIN SLC7A6OS-RELATED"/>
    <property type="match status" value="1"/>
</dbReference>
<dbReference type="GO" id="GO:0015031">
    <property type="term" value="P:protein transport"/>
    <property type="evidence" value="ECO:0007669"/>
    <property type="project" value="UniProtKB-KW"/>
</dbReference>
<gene>
    <name evidence="12" type="ORF">NP493_199g03004</name>
</gene>
<feature type="compositionally biased region" description="Basic and acidic residues" evidence="10">
    <location>
        <begin position="182"/>
        <end position="192"/>
    </location>
</feature>
<dbReference type="GO" id="GO:0005737">
    <property type="term" value="C:cytoplasm"/>
    <property type="evidence" value="ECO:0007669"/>
    <property type="project" value="UniProtKB-SubCell"/>
</dbReference>
<dbReference type="GO" id="GO:0032502">
    <property type="term" value="P:developmental process"/>
    <property type="evidence" value="ECO:0007669"/>
    <property type="project" value="TreeGrafter"/>
</dbReference>
<evidence type="ECO:0000256" key="2">
    <source>
        <dbReference type="ARBA" id="ARBA00004123"/>
    </source>
</evidence>
<dbReference type="Proteomes" id="UP001209878">
    <property type="component" value="Unassembled WGS sequence"/>
</dbReference>
<evidence type="ECO:0000256" key="6">
    <source>
        <dbReference type="ARBA" id="ARBA00022448"/>
    </source>
</evidence>
<dbReference type="EMBL" id="JAODUO010000199">
    <property type="protein sequence ID" value="KAK2186466.1"/>
    <property type="molecule type" value="Genomic_DNA"/>
</dbReference>
<evidence type="ECO:0000313" key="13">
    <source>
        <dbReference type="Proteomes" id="UP001209878"/>
    </source>
</evidence>